<evidence type="ECO:0000256" key="1">
    <source>
        <dbReference type="ARBA" id="ARBA00022737"/>
    </source>
</evidence>
<dbReference type="OrthoDB" id="1892260at2"/>
<feature type="compositionally biased region" description="Low complexity" evidence="3">
    <location>
        <begin position="206"/>
        <end position="219"/>
    </location>
</feature>
<keyword evidence="1" id="KW-0677">Repeat</keyword>
<accession>A0A1D7XNL7</accession>
<feature type="repeat" description="Cell wall-binding" evidence="2">
    <location>
        <begin position="107"/>
        <end position="126"/>
    </location>
</feature>
<sequence length="460" mass="51239">MKSARLKKITAAVMALSIIASVSPVGASAAWKQDSNGWWNDKGSAYSIGWENINSHWYYFGQDGYMKTGWVNDNGTWYYADGSGAIKTGWISVNGNWYYTSQSGAMQTGWINDNGTWYCTDNSGAMKTGWLSDNGKWYYTSSTGAMQTGVVKVNGKVYSLALNGEMQKGNVIIEGKTYTFSESGECISSEVPKATKEFAPGNVDITTNQNSNNNTANNNEQKNDSEKSNDDSDKKSSKSKKHHSSSSSSSNDSDKSHVSISKLNIDKQDISFNYEIKDKAQYDVKCEMYDFNNKIVDTVKWERPDKVNGLKATIFITDILGEMNQNDYIVSKIISKSGDNDSTSFESEKMQVVNKSKLNNEISSVTTKNEDNKYNCIVQSKENFAEGIYVLYGFESENSAYVKTVYCSGNTNTLEFKNVGSKWINEGTSKIKLARIYDTKKVNDNSASCKIQVTDKFNMK</sequence>
<feature type="repeat" description="Cell wall-binding" evidence="2">
    <location>
        <begin position="127"/>
        <end position="146"/>
    </location>
</feature>
<dbReference type="RefSeq" id="WP_069680852.1">
    <property type="nucleotide sequence ID" value="NZ_CP017253.2"/>
</dbReference>
<keyword evidence="4" id="KW-0732">Signal</keyword>
<dbReference type="Gene3D" id="2.10.270.20">
    <property type="match status" value="1"/>
</dbReference>
<feature type="repeat" description="Cell wall-binding" evidence="2">
    <location>
        <begin position="87"/>
        <end position="106"/>
    </location>
</feature>
<evidence type="ECO:0000256" key="3">
    <source>
        <dbReference type="SAM" id="MobiDB-lite"/>
    </source>
</evidence>
<dbReference type="Proteomes" id="UP000094652">
    <property type="component" value="Chromosome"/>
</dbReference>
<evidence type="ECO:0000256" key="2">
    <source>
        <dbReference type="PROSITE-ProRule" id="PRU00591"/>
    </source>
</evidence>
<evidence type="ECO:0000256" key="4">
    <source>
        <dbReference type="SAM" id="SignalP"/>
    </source>
</evidence>
<organism evidence="5 6">
    <name type="scientific">Clostridium taeniosporum</name>
    <dbReference type="NCBI Taxonomy" id="394958"/>
    <lineage>
        <taxon>Bacteria</taxon>
        <taxon>Bacillati</taxon>
        <taxon>Bacillota</taxon>
        <taxon>Clostridia</taxon>
        <taxon>Eubacteriales</taxon>
        <taxon>Clostridiaceae</taxon>
        <taxon>Clostridium</taxon>
    </lineage>
</organism>
<dbReference type="Gene3D" id="2.10.270.10">
    <property type="entry name" value="Cholin Binding"/>
    <property type="match status" value="1"/>
</dbReference>
<evidence type="ECO:0000313" key="6">
    <source>
        <dbReference type="Proteomes" id="UP000094652"/>
    </source>
</evidence>
<feature type="repeat" description="Cell wall-binding" evidence="2">
    <location>
        <begin position="47"/>
        <end position="66"/>
    </location>
</feature>
<feature type="compositionally biased region" description="Basic and acidic residues" evidence="3">
    <location>
        <begin position="221"/>
        <end position="236"/>
    </location>
</feature>
<dbReference type="PROSITE" id="PS51170">
    <property type="entry name" value="CW"/>
    <property type="match status" value="5"/>
</dbReference>
<dbReference type="EMBL" id="CP017253">
    <property type="protein sequence ID" value="AOR24729.1"/>
    <property type="molecule type" value="Genomic_DNA"/>
</dbReference>
<dbReference type="AlphaFoldDB" id="A0A1D7XNL7"/>
<reference evidence="6" key="1">
    <citation type="submission" date="2016-09" db="EMBL/GenBank/DDBJ databases">
        <title>Genomics of Clostridium taeniosporum, an organism which forms endospores with ribbon-like appendages.</title>
        <authorList>
            <person name="Walker J.R."/>
        </authorList>
    </citation>
    <scope>NUCLEOTIDE SEQUENCE [LARGE SCALE GENOMIC DNA]</scope>
    <source>
        <strain evidence="6">1/k</strain>
    </source>
</reference>
<dbReference type="STRING" id="394958.BGI42_13730"/>
<feature type="region of interest" description="Disordered" evidence="3">
    <location>
        <begin position="200"/>
        <end position="257"/>
    </location>
</feature>
<gene>
    <name evidence="5" type="ORF">BGI42_13730</name>
</gene>
<dbReference type="KEGG" id="ctae:BGI42_13730"/>
<feature type="chain" id="PRO_5009102095" evidence="4">
    <location>
        <begin position="30"/>
        <end position="460"/>
    </location>
</feature>
<proteinExistence type="predicted"/>
<protein>
    <submittedName>
        <fullName evidence="5">PspC family transcriptional regulator</fullName>
    </submittedName>
</protein>
<dbReference type="SUPFAM" id="SSF69360">
    <property type="entry name" value="Cell wall binding repeat"/>
    <property type="match status" value="1"/>
</dbReference>
<feature type="signal peptide" evidence="4">
    <location>
        <begin position="1"/>
        <end position="29"/>
    </location>
</feature>
<keyword evidence="6" id="KW-1185">Reference proteome</keyword>
<evidence type="ECO:0000313" key="5">
    <source>
        <dbReference type="EMBL" id="AOR24729.1"/>
    </source>
</evidence>
<feature type="repeat" description="Cell wall-binding" evidence="2">
    <location>
        <begin position="67"/>
        <end position="86"/>
    </location>
</feature>
<dbReference type="Pfam" id="PF19127">
    <property type="entry name" value="Choline_bind_3"/>
    <property type="match status" value="2"/>
</dbReference>
<dbReference type="InterPro" id="IPR018337">
    <property type="entry name" value="Cell_wall/Cho-bd_repeat"/>
</dbReference>
<name>A0A1D7XNL7_9CLOT</name>